<dbReference type="EMBL" id="CM007650">
    <property type="protein sequence ID" value="ONM56395.1"/>
    <property type="molecule type" value="Genomic_DNA"/>
</dbReference>
<proteinExistence type="predicted"/>
<gene>
    <name evidence="1" type="ORF">ZEAMMB73_Zm00001d021150</name>
</gene>
<accession>A0A1D6I8M4</accession>
<name>A0A1D6I8M4_MAIZE</name>
<evidence type="ECO:0000313" key="1">
    <source>
        <dbReference type="EMBL" id="ONM56395.1"/>
    </source>
</evidence>
<reference evidence="1" key="1">
    <citation type="submission" date="2015-12" db="EMBL/GenBank/DDBJ databases">
        <title>Update maize B73 reference genome by single molecule sequencing technologies.</title>
        <authorList>
            <consortium name="Maize Genome Sequencing Project"/>
            <person name="Ware D."/>
        </authorList>
    </citation>
    <scope>NUCLEOTIDE SEQUENCE [LARGE SCALE GENOMIC DNA]</scope>
    <source>
        <tissue evidence="1">Seedling</tissue>
    </source>
</reference>
<protein>
    <submittedName>
        <fullName evidence="1">Uncharacterized protein</fullName>
    </submittedName>
</protein>
<dbReference type="InParanoid" id="A0A1D6I8M4"/>
<organism evidence="1">
    <name type="scientific">Zea mays</name>
    <name type="common">Maize</name>
    <dbReference type="NCBI Taxonomy" id="4577"/>
    <lineage>
        <taxon>Eukaryota</taxon>
        <taxon>Viridiplantae</taxon>
        <taxon>Streptophyta</taxon>
        <taxon>Embryophyta</taxon>
        <taxon>Tracheophyta</taxon>
        <taxon>Spermatophyta</taxon>
        <taxon>Magnoliopsida</taxon>
        <taxon>Liliopsida</taxon>
        <taxon>Poales</taxon>
        <taxon>Poaceae</taxon>
        <taxon>PACMAD clade</taxon>
        <taxon>Panicoideae</taxon>
        <taxon>Andropogonodae</taxon>
        <taxon>Andropogoneae</taxon>
        <taxon>Tripsacinae</taxon>
        <taxon>Zea</taxon>
    </lineage>
</organism>
<sequence>MRRGTTMVGNDGPTNLEKEQVSWRTLLLHFLFQFMYLLYIVFYNSGGSPIDVVVVGGCRM</sequence>
<dbReference type="AlphaFoldDB" id="A0A1D6I8M4"/>
<dbReference type="SMR" id="A0A1D6I8M4"/>